<comment type="pathway">
    <text evidence="3">Cofactor biosynthesis; riboflavin biosynthesis; riboflavin from 2-hydroxy-3-oxobutyl phosphate and 5-amino-6-(D-ribitylamino)uracil: step 2/2.</text>
</comment>
<evidence type="ECO:0000259" key="12">
    <source>
        <dbReference type="PROSITE" id="PS51177"/>
    </source>
</evidence>
<dbReference type="AlphaFoldDB" id="A0A1X7JJY5"/>
<keyword evidence="14" id="KW-1185">Reference proteome</keyword>
<proteinExistence type="predicted"/>
<feature type="domain" description="Lumazine-binding" evidence="12">
    <location>
        <begin position="1"/>
        <end position="96"/>
    </location>
</feature>
<dbReference type="GO" id="GO:0004746">
    <property type="term" value="F:riboflavin synthase activity"/>
    <property type="evidence" value="ECO:0007669"/>
    <property type="project" value="UniProtKB-UniRule"/>
</dbReference>
<feature type="repeat" description="Lumazine-binding" evidence="11">
    <location>
        <begin position="1"/>
        <end position="96"/>
    </location>
</feature>
<dbReference type="OrthoDB" id="9788537at2"/>
<evidence type="ECO:0000256" key="1">
    <source>
        <dbReference type="ARBA" id="ARBA00000968"/>
    </source>
</evidence>
<evidence type="ECO:0000256" key="4">
    <source>
        <dbReference type="ARBA" id="ARBA00011233"/>
    </source>
</evidence>
<comment type="catalytic activity">
    <reaction evidence="1">
        <text>2 6,7-dimethyl-8-(1-D-ribityl)lumazine + H(+) = 5-amino-6-(D-ribitylamino)uracil + riboflavin</text>
        <dbReference type="Rhea" id="RHEA:20772"/>
        <dbReference type="ChEBI" id="CHEBI:15378"/>
        <dbReference type="ChEBI" id="CHEBI:15934"/>
        <dbReference type="ChEBI" id="CHEBI:57986"/>
        <dbReference type="ChEBI" id="CHEBI:58201"/>
        <dbReference type="EC" id="2.5.1.9"/>
    </reaction>
</comment>
<dbReference type="PROSITE" id="PS51177">
    <property type="entry name" value="LUMAZINE_BIND"/>
    <property type="match status" value="2"/>
</dbReference>
<evidence type="ECO:0000256" key="5">
    <source>
        <dbReference type="ARBA" id="ARBA00012827"/>
    </source>
</evidence>
<organism evidence="13 14">
    <name type="scientific">Paenibacillus aquistagni</name>
    <dbReference type="NCBI Taxonomy" id="1852522"/>
    <lineage>
        <taxon>Bacteria</taxon>
        <taxon>Bacillati</taxon>
        <taxon>Bacillota</taxon>
        <taxon>Bacilli</taxon>
        <taxon>Bacillales</taxon>
        <taxon>Paenibacillaceae</taxon>
        <taxon>Paenibacillus</taxon>
    </lineage>
</organism>
<evidence type="ECO:0000313" key="13">
    <source>
        <dbReference type="EMBL" id="SMG27632.1"/>
    </source>
</evidence>
<dbReference type="EC" id="2.5.1.9" evidence="5 10"/>
<dbReference type="InterPro" id="IPR026017">
    <property type="entry name" value="Lumazine-bd_dom"/>
</dbReference>
<feature type="repeat" description="Lumazine-binding" evidence="11">
    <location>
        <begin position="97"/>
        <end position="195"/>
    </location>
</feature>
<evidence type="ECO:0000256" key="8">
    <source>
        <dbReference type="ARBA" id="ARBA00022679"/>
    </source>
</evidence>
<dbReference type="NCBIfam" id="NF006767">
    <property type="entry name" value="PRK09289.1"/>
    <property type="match status" value="1"/>
</dbReference>
<dbReference type="EMBL" id="FXAZ01000001">
    <property type="protein sequence ID" value="SMG27632.1"/>
    <property type="molecule type" value="Genomic_DNA"/>
</dbReference>
<dbReference type="Pfam" id="PF00677">
    <property type="entry name" value="Lum_binding"/>
    <property type="match status" value="2"/>
</dbReference>
<dbReference type="Gene3D" id="2.40.30.20">
    <property type="match status" value="2"/>
</dbReference>
<evidence type="ECO:0000256" key="3">
    <source>
        <dbReference type="ARBA" id="ARBA00004887"/>
    </source>
</evidence>
<protein>
    <recommendedName>
        <fullName evidence="6 10">Riboflavin synthase</fullName>
        <ecNumber evidence="5 10">2.5.1.9</ecNumber>
    </recommendedName>
</protein>
<dbReference type="PANTHER" id="PTHR21098">
    <property type="entry name" value="RIBOFLAVIN SYNTHASE ALPHA CHAIN"/>
    <property type="match status" value="1"/>
</dbReference>
<evidence type="ECO:0000256" key="6">
    <source>
        <dbReference type="ARBA" id="ARBA00013950"/>
    </source>
</evidence>
<accession>A0A1X7JJY5</accession>
<dbReference type="CDD" id="cd00402">
    <property type="entry name" value="Riboflavin_synthase_like"/>
    <property type="match status" value="1"/>
</dbReference>
<keyword evidence="7" id="KW-0686">Riboflavin biosynthesis</keyword>
<dbReference type="InterPro" id="IPR001783">
    <property type="entry name" value="Lumazine-bd"/>
</dbReference>
<dbReference type="Proteomes" id="UP000193834">
    <property type="component" value="Unassembled WGS sequence"/>
</dbReference>
<dbReference type="InterPro" id="IPR023366">
    <property type="entry name" value="ATP_synth_asu-like_sf"/>
</dbReference>
<dbReference type="SUPFAM" id="SSF63380">
    <property type="entry name" value="Riboflavin synthase domain-like"/>
    <property type="match status" value="2"/>
</dbReference>
<evidence type="ECO:0000256" key="10">
    <source>
        <dbReference type="NCBIfam" id="TIGR00187"/>
    </source>
</evidence>
<dbReference type="RefSeq" id="WP_085493724.1">
    <property type="nucleotide sequence ID" value="NZ_FXAZ01000001.1"/>
</dbReference>
<evidence type="ECO:0000256" key="11">
    <source>
        <dbReference type="PROSITE-ProRule" id="PRU00524"/>
    </source>
</evidence>
<comment type="function">
    <text evidence="2">Catalyzes the dismutation of two molecules of 6,7-dimethyl-8-ribityllumazine, resulting in the formation of riboflavin and 5-amino-6-(D-ribitylamino)uracil.</text>
</comment>
<keyword evidence="8" id="KW-0808">Transferase</keyword>
<evidence type="ECO:0000256" key="2">
    <source>
        <dbReference type="ARBA" id="ARBA00002803"/>
    </source>
</evidence>
<dbReference type="PIRSF" id="PIRSF000498">
    <property type="entry name" value="Riboflavin_syn_A"/>
    <property type="match status" value="1"/>
</dbReference>
<evidence type="ECO:0000313" key="14">
    <source>
        <dbReference type="Proteomes" id="UP000193834"/>
    </source>
</evidence>
<gene>
    <name evidence="13" type="ORF">SAMN06295960_1602</name>
</gene>
<dbReference type="NCBIfam" id="TIGR00187">
    <property type="entry name" value="ribE"/>
    <property type="match status" value="1"/>
</dbReference>
<comment type="subunit">
    <text evidence="4">Homotrimer.</text>
</comment>
<dbReference type="STRING" id="1852522.SAMN06295960_1602"/>
<dbReference type="PANTHER" id="PTHR21098:SF12">
    <property type="entry name" value="RIBOFLAVIN SYNTHASE"/>
    <property type="match status" value="1"/>
</dbReference>
<name>A0A1X7JJY5_9BACL</name>
<feature type="domain" description="Lumazine-binding" evidence="12">
    <location>
        <begin position="97"/>
        <end position="195"/>
    </location>
</feature>
<keyword evidence="9" id="KW-0677">Repeat</keyword>
<dbReference type="InterPro" id="IPR017938">
    <property type="entry name" value="Riboflavin_synthase-like_b-brl"/>
</dbReference>
<evidence type="ECO:0000256" key="9">
    <source>
        <dbReference type="ARBA" id="ARBA00022737"/>
    </source>
</evidence>
<reference evidence="13 14" key="1">
    <citation type="submission" date="2017-04" db="EMBL/GenBank/DDBJ databases">
        <authorList>
            <person name="Afonso C.L."/>
            <person name="Miller P.J."/>
            <person name="Scott M.A."/>
            <person name="Spackman E."/>
            <person name="Goraichik I."/>
            <person name="Dimitrov K.M."/>
            <person name="Suarez D.L."/>
            <person name="Swayne D.E."/>
        </authorList>
    </citation>
    <scope>NUCLEOTIDE SEQUENCE [LARGE SCALE GENOMIC DNA]</scope>
    <source>
        <strain evidence="13 14">11</strain>
    </source>
</reference>
<dbReference type="GO" id="GO:0009231">
    <property type="term" value="P:riboflavin biosynthetic process"/>
    <property type="evidence" value="ECO:0007669"/>
    <property type="project" value="UniProtKB-KW"/>
</dbReference>
<dbReference type="FunFam" id="2.40.30.20:FF:000004">
    <property type="entry name" value="Riboflavin synthase, alpha subunit"/>
    <property type="match status" value="1"/>
</dbReference>
<sequence>MFTGLVEEVGTLQAVNKRGEAMVLRIRALKVMKDVQIGDSIAVNGVCLTATALEGQSFLADVMPQTFRHTTLKDLAPGDPVNLERAMLANGRFGGHIVQGHVDGVAIITNRTPDANAIRFEFRPVDGTIEAKYLIPRGSITIDGISLTLTRADEDGFAVSIIPHTLQETALAHKHPGDSVNIECDVLGKYVEHLLRYGKGESNQAQPRSSISKSFLEENGFL</sequence>
<dbReference type="FunFam" id="2.40.30.20:FF:000003">
    <property type="entry name" value="Riboflavin synthase, alpha subunit"/>
    <property type="match status" value="1"/>
</dbReference>
<evidence type="ECO:0000256" key="7">
    <source>
        <dbReference type="ARBA" id="ARBA00022619"/>
    </source>
</evidence>